<reference evidence="1 2" key="1">
    <citation type="submission" date="2021-10" db="EMBL/GenBank/DDBJ databases">
        <title>Lutispora strain m25 sp. nov., a thermophilic, non-spore-forming bacterium isolated from a lab-scale methanogenic bioreactor digesting anaerobic sludge.</title>
        <authorList>
            <person name="El Houari A."/>
            <person name="Mcdonald J."/>
        </authorList>
    </citation>
    <scope>NUCLEOTIDE SEQUENCE [LARGE SCALE GENOMIC DNA]</scope>
    <source>
        <strain evidence="2">m25</strain>
    </source>
</reference>
<protein>
    <submittedName>
        <fullName evidence="1">DUF58 domain-containing protein</fullName>
    </submittedName>
</protein>
<keyword evidence="2" id="KW-1185">Reference proteome</keyword>
<dbReference type="PANTHER" id="PTHR34351">
    <property type="entry name" value="SLR1927 PROTEIN-RELATED"/>
    <property type="match status" value="1"/>
</dbReference>
<dbReference type="PANTHER" id="PTHR34351:SF2">
    <property type="entry name" value="DUF58 DOMAIN-CONTAINING PROTEIN"/>
    <property type="match status" value="1"/>
</dbReference>
<evidence type="ECO:0000313" key="2">
    <source>
        <dbReference type="Proteomes" id="UP001651880"/>
    </source>
</evidence>
<gene>
    <name evidence="1" type="ORF">LJD61_16910</name>
</gene>
<dbReference type="RefSeq" id="WP_255228733.1">
    <property type="nucleotide sequence ID" value="NZ_JAJEKE010000019.1"/>
</dbReference>
<organism evidence="1 2">
    <name type="scientific">Lutispora saccharofermentans</name>
    <dbReference type="NCBI Taxonomy" id="3024236"/>
    <lineage>
        <taxon>Bacteria</taxon>
        <taxon>Bacillati</taxon>
        <taxon>Bacillota</taxon>
        <taxon>Clostridia</taxon>
        <taxon>Lutisporales</taxon>
        <taxon>Lutisporaceae</taxon>
        <taxon>Lutispora</taxon>
    </lineage>
</organism>
<dbReference type="Proteomes" id="UP001651880">
    <property type="component" value="Unassembled WGS sequence"/>
</dbReference>
<comment type="caution">
    <text evidence="1">The sequence shown here is derived from an EMBL/GenBank/DDBJ whole genome shotgun (WGS) entry which is preliminary data.</text>
</comment>
<proteinExistence type="predicted"/>
<name>A0ABT1NJ17_9FIRM</name>
<dbReference type="EMBL" id="JAJEKE010000019">
    <property type="protein sequence ID" value="MCQ1531208.1"/>
    <property type="molecule type" value="Genomic_DNA"/>
</dbReference>
<sequence>MIYVLFFLVAIALVLNRISKSYVLHDFSYSREISKKTVEIDEEFEIATVAENNKLLPITFLQIIEKLPQALKYRFKAGVTESGEYIFHKMAMMMLPYQRIKRVYKVFCSQRGRFIFRDVTLIAGDMLGLNTTAEDREHLQEVVALPEKADLEEAIMPYGNCYGDISVRRWIIDDPILTVGIREYTGSEPFKTIHWPSSLKSGSLMVKKFDYTTDNTVMIALNIESSKPFWSGMNVGKIEKCISIARGVVEHFEEAGIPYGLACDAHYDGFPGNENIGEAGFGKAHYSNTVENLGRIGYSIAMPFEELLNSLMTSPMSFTTFVIITPAMLEEYIMPINRLRERSMKTVVISMDKNNLSCLSGDILTYIERGNSL</sequence>
<evidence type="ECO:0000313" key="1">
    <source>
        <dbReference type="EMBL" id="MCQ1531208.1"/>
    </source>
</evidence>
<accession>A0ABT1NJ17</accession>